<evidence type="ECO:0008006" key="2">
    <source>
        <dbReference type="Google" id="ProtNLM"/>
    </source>
</evidence>
<reference evidence="1" key="1">
    <citation type="submission" date="2018-05" db="EMBL/GenBank/DDBJ databases">
        <authorList>
            <person name="Lanie J.A."/>
            <person name="Ng W.-L."/>
            <person name="Kazmierczak K.M."/>
            <person name="Andrzejewski T.M."/>
            <person name="Davidsen T.M."/>
            <person name="Wayne K.J."/>
            <person name="Tettelin H."/>
            <person name="Glass J.I."/>
            <person name="Rusch D."/>
            <person name="Podicherti R."/>
            <person name="Tsui H.-C.T."/>
            <person name="Winkler M.E."/>
        </authorList>
    </citation>
    <scope>NUCLEOTIDE SEQUENCE</scope>
</reference>
<dbReference type="SUPFAM" id="SSF55486">
    <property type="entry name" value="Metalloproteases ('zincins'), catalytic domain"/>
    <property type="match status" value="1"/>
</dbReference>
<dbReference type="AlphaFoldDB" id="A0A382GPH4"/>
<feature type="non-terminal residue" evidence="1">
    <location>
        <position position="1"/>
    </location>
</feature>
<protein>
    <recommendedName>
        <fullName evidence="2">Metallopeptidase family protein</fullName>
    </recommendedName>
</protein>
<sequence length="104" mass="11623">ESLSGDLAEKAKIVPVIFEPWPGKELVSDGVEPDLLGLFSGSSFPEGLGDDSAPPTVHVFLENLWEYCEEDESTFIEEIRITYLHELGHYLGMEENDLERRGLA</sequence>
<dbReference type="InterPro" id="IPR038555">
    <property type="entry name" value="Zincin_1_sf"/>
</dbReference>
<dbReference type="Gene3D" id="3.30.2010.20">
    <property type="match status" value="1"/>
</dbReference>
<gene>
    <name evidence="1" type="ORF">METZ01_LOCUS229872</name>
</gene>
<proteinExistence type="predicted"/>
<dbReference type="InterPro" id="IPR010428">
    <property type="entry name" value="Zincin_1"/>
</dbReference>
<accession>A0A382GPH4</accession>
<organism evidence="1">
    <name type="scientific">marine metagenome</name>
    <dbReference type="NCBI Taxonomy" id="408172"/>
    <lineage>
        <taxon>unclassified sequences</taxon>
        <taxon>metagenomes</taxon>
        <taxon>ecological metagenomes</taxon>
    </lineage>
</organism>
<dbReference type="EMBL" id="UINC01056691">
    <property type="protein sequence ID" value="SVB77018.1"/>
    <property type="molecule type" value="Genomic_DNA"/>
</dbReference>
<name>A0A382GPH4_9ZZZZ</name>
<evidence type="ECO:0000313" key="1">
    <source>
        <dbReference type="EMBL" id="SVB77018.1"/>
    </source>
</evidence>
<dbReference type="Pfam" id="PF06262">
    <property type="entry name" value="Zincin_1"/>
    <property type="match status" value="1"/>
</dbReference>